<dbReference type="AlphaFoldDB" id="A0A194AE15"/>
<organism evidence="4 5">
    <name type="scientific">Desulfoplanes formicivorans</name>
    <dbReference type="NCBI Taxonomy" id="1592317"/>
    <lineage>
        <taxon>Bacteria</taxon>
        <taxon>Pseudomonadati</taxon>
        <taxon>Thermodesulfobacteriota</taxon>
        <taxon>Desulfovibrionia</taxon>
        <taxon>Desulfovibrionales</taxon>
        <taxon>Desulfoplanaceae</taxon>
        <taxon>Desulfoplanes</taxon>
    </lineage>
</organism>
<dbReference type="OrthoDB" id="9803091at2"/>
<dbReference type="InterPro" id="IPR001296">
    <property type="entry name" value="Glyco_trans_1"/>
</dbReference>
<keyword evidence="1" id="KW-0472">Membrane</keyword>
<comment type="caution">
    <text evidence="4">The sequence shown here is derived from an EMBL/GenBank/DDBJ whole genome shotgun (WGS) entry which is preliminary data.</text>
</comment>
<accession>A0A194AE15</accession>
<dbReference type="Pfam" id="PF13439">
    <property type="entry name" value="Glyco_transf_4"/>
    <property type="match status" value="1"/>
</dbReference>
<dbReference type="GO" id="GO:0016757">
    <property type="term" value="F:glycosyltransferase activity"/>
    <property type="evidence" value="ECO:0007669"/>
    <property type="project" value="InterPro"/>
</dbReference>
<dbReference type="InterPro" id="IPR028098">
    <property type="entry name" value="Glyco_trans_4-like_N"/>
</dbReference>
<dbReference type="EMBL" id="BDFE01000003">
    <property type="protein sequence ID" value="GAU07371.1"/>
    <property type="molecule type" value="Genomic_DNA"/>
</dbReference>
<keyword evidence="1" id="KW-1133">Transmembrane helix</keyword>
<sequence>MDANRELKIVMIHWGLIPGGVSKYAKSIENIDKYNKIQSTTIIINNEKWIFDSRFSDGVNHSLIMIKGRWDATWVKKLRDMVKKEKPDCIFIFGFNGGLAAFLATIGLNIPILASWHGSYYPSSCMQKIRAPFVEIIERVIYKYVVKHVIAVSKYAAHMLEEKGIPQQKITIIHNGISNDLTTYAKSEKNENIISFNQHRVMVGTCCRLSEQKGLKWFLDAIALVKKKDPTVKFIIWGDGPQKQELKKKSIELQIDDVLEFPGYVKDINTCLAKLDIFVMSSYVEYFSIALLEAMRAGLAILATDAGGNPEAVRHGKEGLLTPVDAPQEFADSLLRLVNSKSLRNELGKNAQRRFENTFTEDQMIQKTADWFLKSINDIA</sequence>
<dbReference type="SUPFAM" id="SSF53756">
    <property type="entry name" value="UDP-Glycosyltransferase/glycogen phosphorylase"/>
    <property type="match status" value="1"/>
</dbReference>
<evidence type="ECO:0000256" key="1">
    <source>
        <dbReference type="SAM" id="Phobius"/>
    </source>
</evidence>
<protein>
    <submittedName>
        <fullName evidence="4">Glycosyl transferase group 1</fullName>
    </submittedName>
</protein>
<evidence type="ECO:0000313" key="5">
    <source>
        <dbReference type="Proteomes" id="UP000095200"/>
    </source>
</evidence>
<gene>
    <name evidence="4" type="ORF">DPF_0049</name>
</gene>
<evidence type="ECO:0000313" key="4">
    <source>
        <dbReference type="EMBL" id="GAU07371.1"/>
    </source>
</evidence>
<dbReference type="PANTHER" id="PTHR12526">
    <property type="entry name" value="GLYCOSYLTRANSFERASE"/>
    <property type="match status" value="1"/>
</dbReference>
<dbReference type="RefSeq" id="WP_141721028.1">
    <property type="nucleotide sequence ID" value="NZ_BDFE01000003.1"/>
</dbReference>
<keyword evidence="1" id="KW-0812">Transmembrane</keyword>
<evidence type="ECO:0000259" key="2">
    <source>
        <dbReference type="Pfam" id="PF00534"/>
    </source>
</evidence>
<dbReference type="Pfam" id="PF00534">
    <property type="entry name" value="Glycos_transf_1"/>
    <property type="match status" value="1"/>
</dbReference>
<keyword evidence="4" id="KW-0808">Transferase</keyword>
<name>A0A194AE15_9BACT</name>
<keyword evidence="5" id="KW-1185">Reference proteome</keyword>
<proteinExistence type="predicted"/>
<dbReference type="STRING" id="1592317.DPF_0049"/>
<evidence type="ECO:0000259" key="3">
    <source>
        <dbReference type="Pfam" id="PF13439"/>
    </source>
</evidence>
<feature type="domain" description="Glycosyltransferase subfamily 4-like N-terminal" evidence="3">
    <location>
        <begin position="68"/>
        <end position="178"/>
    </location>
</feature>
<reference evidence="5" key="1">
    <citation type="submission" date="2016-06" db="EMBL/GenBank/DDBJ databases">
        <title>Draft genome sequence of Desulfoplanes formicivorans strain Pf12B.</title>
        <authorList>
            <person name="Watanabe M."/>
            <person name="Kojima H."/>
            <person name="Fukui M."/>
        </authorList>
    </citation>
    <scope>NUCLEOTIDE SEQUENCE [LARGE SCALE GENOMIC DNA]</scope>
    <source>
        <strain evidence="5">Pf12B</strain>
    </source>
</reference>
<dbReference type="CDD" id="cd03801">
    <property type="entry name" value="GT4_PimA-like"/>
    <property type="match status" value="1"/>
</dbReference>
<feature type="domain" description="Glycosyl transferase family 1" evidence="2">
    <location>
        <begin position="189"/>
        <end position="353"/>
    </location>
</feature>
<dbReference type="Gene3D" id="3.40.50.2000">
    <property type="entry name" value="Glycogen Phosphorylase B"/>
    <property type="match status" value="2"/>
</dbReference>
<feature type="transmembrane region" description="Helical" evidence="1">
    <location>
        <begin position="89"/>
        <end position="116"/>
    </location>
</feature>
<dbReference type="Proteomes" id="UP000095200">
    <property type="component" value="Unassembled WGS sequence"/>
</dbReference>